<evidence type="ECO:0000313" key="2">
    <source>
        <dbReference type="Proteomes" id="UP000533641"/>
    </source>
</evidence>
<gene>
    <name evidence="1" type="ORF">GGE12_001108</name>
</gene>
<evidence type="ECO:0000313" key="1">
    <source>
        <dbReference type="EMBL" id="MBB4273354.1"/>
    </source>
</evidence>
<sequence>MDCMTARATGIAGGFEPELAAAIDVFFPLWAIADGSHEFREEFAATPLPLAPD</sequence>
<name>A0A7W6RJ24_9HYPH</name>
<proteinExistence type="predicted"/>
<dbReference type="AlphaFoldDB" id="A0A7W6RJ24"/>
<accession>A0A7W6RJ24</accession>
<organism evidence="1 2">
    <name type="scientific">Rhizobium mongolense</name>
    <dbReference type="NCBI Taxonomy" id="57676"/>
    <lineage>
        <taxon>Bacteria</taxon>
        <taxon>Pseudomonadati</taxon>
        <taxon>Pseudomonadota</taxon>
        <taxon>Alphaproteobacteria</taxon>
        <taxon>Hyphomicrobiales</taxon>
        <taxon>Rhizobiaceae</taxon>
        <taxon>Rhizobium/Agrobacterium group</taxon>
        <taxon>Rhizobium</taxon>
    </lineage>
</organism>
<comment type="caution">
    <text evidence="1">The sequence shown here is derived from an EMBL/GenBank/DDBJ whole genome shotgun (WGS) entry which is preliminary data.</text>
</comment>
<dbReference type="Proteomes" id="UP000533641">
    <property type="component" value="Unassembled WGS sequence"/>
</dbReference>
<protein>
    <submittedName>
        <fullName evidence="1">Uncharacterized protein</fullName>
    </submittedName>
</protein>
<reference evidence="1 2" key="1">
    <citation type="submission" date="2020-08" db="EMBL/GenBank/DDBJ databases">
        <title>Genomic Encyclopedia of Type Strains, Phase IV (KMG-V): Genome sequencing to study the core and pangenomes of soil and plant-associated prokaryotes.</title>
        <authorList>
            <person name="Whitman W."/>
        </authorList>
    </citation>
    <scope>NUCLEOTIDE SEQUENCE [LARGE SCALE GENOMIC DNA]</scope>
    <source>
        <strain evidence="1 2">SEMIA 402</strain>
    </source>
</reference>
<dbReference type="EMBL" id="JACIGM010000002">
    <property type="protein sequence ID" value="MBB4273354.1"/>
    <property type="molecule type" value="Genomic_DNA"/>
</dbReference>